<evidence type="ECO:0000259" key="1">
    <source>
        <dbReference type="PROSITE" id="PS50093"/>
    </source>
</evidence>
<dbReference type="Pfam" id="PF19408">
    <property type="entry name" value="PKD_6"/>
    <property type="match status" value="5"/>
</dbReference>
<protein>
    <recommendedName>
        <fullName evidence="1">PKD domain-containing protein</fullName>
    </recommendedName>
</protein>
<comment type="caution">
    <text evidence="2">The sequence shown here is derived from an EMBL/GenBank/DDBJ whole genome shotgun (WGS) entry which is preliminary data.</text>
</comment>
<dbReference type="STRING" id="1895771.BGO89_04975"/>
<dbReference type="InterPro" id="IPR013783">
    <property type="entry name" value="Ig-like_fold"/>
</dbReference>
<evidence type="ECO:0000313" key="2">
    <source>
        <dbReference type="EMBL" id="OJX60919.1"/>
    </source>
</evidence>
<dbReference type="Proteomes" id="UP000184233">
    <property type="component" value="Unassembled WGS sequence"/>
</dbReference>
<organism evidence="2 3">
    <name type="scientific">Candidatus Kapaibacterium thiocyanatum</name>
    <dbReference type="NCBI Taxonomy" id="1895771"/>
    <lineage>
        <taxon>Bacteria</taxon>
        <taxon>Pseudomonadati</taxon>
        <taxon>Candidatus Kapaibacteriota</taxon>
        <taxon>Candidatus Kapaibacteriia</taxon>
        <taxon>Candidatus Kapaibacteriales</taxon>
        <taxon>Candidatus Kapaibacteriaceae</taxon>
        <taxon>Candidatus Kapaibacterium</taxon>
    </lineage>
</organism>
<dbReference type="Pfam" id="PF18962">
    <property type="entry name" value="Por_Secre_tail"/>
    <property type="match status" value="1"/>
</dbReference>
<dbReference type="InterPro" id="IPR026444">
    <property type="entry name" value="Secre_tail"/>
</dbReference>
<feature type="domain" description="PKD" evidence="1">
    <location>
        <begin position="2250"/>
        <end position="2313"/>
    </location>
</feature>
<reference evidence="2 3" key="1">
    <citation type="submission" date="2016-09" db="EMBL/GenBank/DDBJ databases">
        <title>Genome-resolved meta-omics ties microbial dynamics to process performance in biotechnology for thiocyanate degradation.</title>
        <authorList>
            <person name="Kantor R.S."/>
            <person name="Huddy R.J."/>
            <person name="Iyer R."/>
            <person name="Thomas B.C."/>
            <person name="Brown C.T."/>
            <person name="Anantharaman K."/>
            <person name="Tringe S."/>
            <person name="Hettich R.L."/>
            <person name="Harrison S.T."/>
            <person name="Banfield J.F."/>
        </authorList>
    </citation>
    <scope>NUCLEOTIDE SEQUENCE [LARGE SCALE GENOMIC DNA]</scope>
    <source>
        <strain evidence="2">59-99</strain>
    </source>
</reference>
<name>A0A1M3L5Y2_9BACT</name>
<accession>A0A1M3L5Y2</accession>
<dbReference type="EMBL" id="MKVH01000003">
    <property type="protein sequence ID" value="OJX60919.1"/>
    <property type="molecule type" value="Genomic_DNA"/>
</dbReference>
<evidence type="ECO:0000313" key="3">
    <source>
        <dbReference type="Proteomes" id="UP000184233"/>
    </source>
</evidence>
<sequence length="3317" mass="339281">MSAQQLAAGQVFNFFGTPIDLGVNGFYIGSNGFITFRNDPLATQINPKNLAAPAVGESYNAIYLANTDLSPQAGGQIWWEVQNIGGGNVLVVTFDAVPMYNYQNPGVNDGDVVTVQALLYLQGHPNDGRIEIRVTLISDQDPGAPANQQEYSIGIANNCQPPAAVVGQSQDNPGADVVNAAYNWDPAGPAITVTSVEFFQVGGGSLGVDNTSPYNAVVSSPTAANVDYYAVATLSNCTTVQAPDYQVTWIQSPTASLPVGNANVCSGTGNSYSFTQTVPGSTFQWSVPGLTAGVDYTITPNATSSPVTITFNPSAASIGGTPQTIRVVETGPGVPACVGPNNDLPVTVYLTPSGPITGGTTPICAPATGSSATAPFTAPAGTGYAWSFNPALPASVAPYVTINTPSASSTTVTLTSGFTQAASLSPVATTLQVVVTTGAGVTCTYTTTTSITFNPAPITRTMTSVPTSICPNQNITFSLDGGATANNIAWSFSGVPGSIIGSAGGPGQTSAVINFTAAGTATVNALETTGAGCTRTHTQTFTVNPLPTPTVAVASPVCQYVAPVAGNPSYQTNPNPLQYVYTVTGAPADGYRWQVTNGIIVAVNGVPGAYANPYPSAGTFTTGAMQITVQWTAPGAGVLQVWEQNVTTGCVGTNTYNLTVNPTPTAANMSLTGPGISAANPCANSTGNVYTFNTAAADNSSFTITGGTITAAPDPGGVVTGGGTGATYTAAATGTLQVTWGAGTSGSISHEYSNAGGCSAIEVYTITIEPLPSFLVSGPTAACGGSSIAFSVSGLTNGGVPAYAWSLTANPGGLATMVGAGNGPSESFNLTNPITATSGPYTVQLQVTNTVTGCSNTNTANFTIVRTPAAPVIGGTGTDRCDADVVAAGTYTITAEAGMAWTVTVTNGLFNGTSATATGVGTGAPQNLPSVTWTNNTPAPIVGSFSATQSNTFGSTTCTSPAGTANENINPRPMAVGTTPSGTPYVDYNPPAPFCQTQTPLPTITINNAEAGIDYYWLASMDIDFGSGFGINVGPSNNVTVAGWNAGSVVYGIQAVNPVTGCMRVSIITITVNPAPNTTFTGNFGPVCPNGETVATYNPNIADEKYYVTSPIVVGSNYNWTVTNGYIVAYSDNGATVTNTMPLSTTSQITTWSGNYGAETAPFVVVRWTGPNPGKIKVTEIRQGGAGCSFTTPDFPVIINPSVIPTVYSLGFGASPTPATLPDMCAGASPLVELSGSEVGYSYTLEISADGGTTWGASTALAQAGTGAVITNWAIPAADLPYTGSMGSITTYLVRTVVNPNGSCPGYLASNNITINVHPNPDVKTVTATTVLFCEGQPIPVDVASTDAWITYTLERRSLPGGVFASTGVSAAGNGGTLTLVDNTSPAGSGPLTAAPNYEYQVVATTTSLPSCSAVMNGNPQVTVFAPITPQVVTVTPAAVCWNNDATTLTVANTQDGVEYEVYWGGGMTPFVPTKLQQITTPTGAINFAISQADILQIQATNPGAPVNVTLTVQGRLFVDGVTITRPIPVGGCEVTVGTTMLTINPEPTAAIVPPTSPICGGDVENYSPVGSSAAYTYEWSISNAPLGTTPLAAMPSGPGTVDPFTVTWGPNDLACNGVNSPITATIQLVQVDVVTGCDDTTTVDVVINSAVHDGDIEGDATACIYGGYEQHVEDYDVYRTTCGTGTNTTWPAGTTFLWTMPTSPTGPTGVIRSGQGTRHIAAEWNTTAGTGIAPVTVLVTLPWGCATTVTKNVTVYSLPTPNVTGPATVCQNQMGVIYTSTLIAGDNYLWEVVGGTIVGGTGAGTNASPSVLAGLGLNTITIDWLDMPNPTATIKLTETSVQGCIAVNTYTVDVTPTPTPVVTGPTTACDNTNIVLSTQNNAPNSVYTWNITGTTDLTGVSIVSGGSTASATFNTGTVTLPATFGTFTVEVTETFTVTNCSKTSAAFTVTVYTKPAPAITRITAGGVLGAACVGQTVVYETANVAGHSYNWTVVGGAITGGQGTNQITVDWNTVGSGSVTVAEWVTSTQCTTTVSQPVTVVNPPAPVISGPVNVCGETTATYSTPMVAGNTYMWTVTGGTLTTPNNTNTIGVQFTSPASGSTTATIDVTETNTLSGCMAMANITVTVYRQPVVSTIARTDAGNANQACVGTSIEYTSGATVAGSTYTWTVTGGTITAGQGTTTVMVQWTAIGNQTLTLVEETTGSPMCAATSVLNVSVEDQPAPAITGPNTSCTDNTDTYSVAAVGGHTYGWSIAPGVNNTDWQITTGTTSATMSVKWLIAGTYTITLTENNATGNCTATTTETVTVSATPNPVIARIAPAGALGQACEGQTITYNTGTSGNTYVWTVVGGSIVTGQGTNQVDVLWLTAGNGSITVTETTTGSTCSKTVTQNVNVTPQPTPVITGPTVSCINKIHTYSTPAIPGNTYAWTITPGVGSVTPVFAPIAGYPNSNTITLQWIQTGLHNVAVTETSIAGCSKTVSIDVQVNPIPTPVITSTTGFGSPTSQRPGLVCENSTHVYTTAATPANVYFWTVTGGSIVSGQNTNTITVLWAGPGAGTVSVTETVPGSDCITTVTEDIDKRPKPTPVITGAVDPCENSTQVYTTPFVAGNTYTWTVSGPAGTVWSPIAPNQISVTWGAAGAGSVSVEEFVAGTLPAVPDPAACATSTTLNVTVRPLPPVPTITGTTTVCATDYTDVPPTINQYTYTSSNPGSVSFNWTVTGGTIISGQGTSTVVVEWANATNAPTTGTITVQHTTIPWGCTTQTTQVITINPLPNPTISGPLSVCQNSIQTYSTPGIPGNSYNWTVSGGNIIRAGQTTPNVTVEWTLPGAATLWVTETNTYGCTAINQIDVMVNSLPNVTVTPSGPTTFCQGGDVTLSAPLGFSSYVWSTGETSRNIVARTTGDYWVVVTDGNGCSNSSDTVRVNVFPSSLPIIALSGPTSFCEGGSVTLTAPNGFSAYRWSTGETTQSITVTTSGSYTVTVADGNACTGTSTEVDVTVYPTPHPVLAVIGATTVCDGDSVEVRAPAGYSQYTWISAAGHVYGTGRTIFVKQADTVKVQVVDANGCTGESDAVVINLSQVVTPVISANGPTTFCEGNAVTLTAPEGYANYIWSNGATSRSITVTDGGQYTVMVSDNMLCMAASVVTEVTVNPLPARPTITRVGDTLKAVSAVAESYVWKRNDEIIPGATQSFYVVNQPGAYTVSIADNNTCSASSQPFDVILTNVDDDVVAGRTAELHLFPNPTNGLFTIETEITQAGPVRIELVNAVGELVMTLNEQTAGGNFRTTVTMGDLASGVYNVVVTTGNQRWTVRLVRQ</sequence>
<gene>
    <name evidence="2" type="ORF">BGO89_04975</name>
</gene>
<dbReference type="PROSITE" id="PS50093">
    <property type="entry name" value="PKD"/>
    <property type="match status" value="1"/>
</dbReference>
<dbReference type="InterPro" id="IPR045829">
    <property type="entry name" value="PKD_6"/>
</dbReference>
<dbReference type="Gene3D" id="2.60.40.10">
    <property type="entry name" value="Immunoglobulins"/>
    <property type="match status" value="1"/>
</dbReference>
<dbReference type="NCBIfam" id="TIGR04183">
    <property type="entry name" value="Por_Secre_tail"/>
    <property type="match status" value="1"/>
</dbReference>
<proteinExistence type="predicted"/>
<dbReference type="InterPro" id="IPR000601">
    <property type="entry name" value="PKD_dom"/>
</dbReference>